<dbReference type="PANTHER" id="PTHR44314:SF1">
    <property type="entry name" value="CILIA- AND FLAGELLA-ASSOCIATED PROTEIN 70"/>
    <property type="match status" value="1"/>
</dbReference>
<evidence type="ECO:0000256" key="2">
    <source>
        <dbReference type="ARBA" id="ARBA00022803"/>
    </source>
</evidence>
<keyword evidence="1" id="KW-0677">Repeat</keyword>
<reference evidence="4" key="1">
    <citation type="journal article" date="2023" name="Mol. Biol. Evol.">
        <title>Third-Generation Sequencing Reveals the Adaptive Role of the Epigenome in Three Deep-Sea Polychaetes.</title>
        <authorList>
            <person name="Perez M."/>
            <person name="Aroh O."/>
            <person name="Sun Y."/>
            <person name="Lan Y."/>
            <person name="Juniper S.K."/>
            <person name="Young C.R."/>
            <person name="Angers B."/>
            <person name="Qian P.Y."/>
        </authorList>
    </citation>
    <scope>NUCLEOTIDE SEQUENCE</scope>
    <source>
        <strain evidence="4">P08H-3</strain>
    </source>
</reference>
<evidence type="ECO:0000313" key="5">
    <source>
        <dbReference type="Proteomes" id="UP001208570"/>
    </source>
</evidence>
<feature type="compositionally biased region" description="Basic and acidic residues" evidence="3">
    <location>
        <begin position="408"/>
        <end position="420"/>
    </location>
</feature>
<evidence type="ECO:0000256" key="1">
    <source>
        <dbReference type="ARBA" id="ARBA00022737"/>
    </source>
</evidence>
<evidence type="ECO:0008006" key="6">
    <source>
        <dbReference type="Google" id="ProtNLM"/>
    </source>
</evidence>
<dbReference type="InterPro" id="IPR011990">
    <property type="entry name" value="TPR-like_helical_dom_sf"/>
</dbReference>
<feature type="region of interest" description="Disordered" evidence="3">
    <location>
        <begin position="399"/>
        <end position="440"/>
    </location>
</feature>
<proteinExistence type="predicted"/>
<dbReference type="GO" id="GO:0060271">
    <property type="term" value="P:cilium assembly"/>
    <property type="evidence" value="ECO:0007669"/>
    <property type="project" value="TreeGrafter"/>
</dbReference>
<keyword evidence="2" id="KW-0802">TPR repeat</keyword>
<dbReference type="AlphaFoldDB" id="A0AAD9J6J6"/>
<organism evidence="4 5">
    <name type="scientific">Paralvinella palmiformis</name>
    <dbReference type="NCBI Taxonomy" id="53620"/>
    <lineage>
        <taxon>Eukaryota</taxon>
        <taxon>Metazoa</taxon>
        <taxon>Spiralia</taxon>
        <taxon>Lophotrochozoa</taxon>
        <taxon>Annelida</taxon>
        <taxon>Polychaeta</taxon>
        <taxon>Sedentaria</taxon>
        <taxon>Canalipalpata</taxon>
        <taxon>Terebellida</taxon>
        <taxon>Terebelliformia</taxon>
        <taxon>Alvinellidae</taxon>
        <taxon>Paralvinella</taxon>
    </lineage>
</organism>
<feature type="compositionally biased region" description="Basic and acidic residues" evidence="3">
    <location>
        <begin position="812"/>
        <end position="826"/>
    </location>
</feature>
<comment type="caution">
    <text evidence="4">The sequence shown here is derived from an EMBL/GenBank/DDBJ whole genome shotgun (WGS) entry which is preliminary data.</text>
</comment>
<dbReference type="GO" id="GO:0070062">
    <property type="term" value="C:extracellular exosome"/>
    <property type="evidence" value="ECO:0007669"/>
    <property type="project" value="TreeGrafter"/>
</dbReference>
<dbReference type="PANTHER" id="PTHR44314">
    <property type="entry name" value="CILIA- AND FLAGELLA-ASSOCIATED PROTEIN 70"/>
    <property type="match status" value="1"/>
</dbReference>
<dbReference type="Proteomes" id="UP001208570">
    <property type="component" value="Unassembled WGS sequence"/>
</dbReference>
<evidence type="ECO:0000313" key="4">
    <source>
        <dbReference type="EMBL" id="KAK2147092.1"/>
    </source>
</evidence>
<dbReference type="SMART" id="SM00028">
    <property type="entry name" value="TPR"/>
    <property type="match status" value="4"/>
</dbReference>
<name>A0AAD9J6J6_9ANNE</name>
<dbReference type="EMBL" id="JAODUP010000570">
    <property type="protein sequence ID" value="KAK2147092.1"/>
    <property type="molecule type" value="Genomic_DNA"/>
</dbReference>
<gene>
    <name evidence="4" type="ORF">LSH36_570g00008</name>
</gene>
<dbReference type="GO" id="GO:0031514">
    <property type="term" value="C:motile cilium"/>
    <property type="evidence" value="ECO:0007669"/>
    <property type="project" value="TreeGrafter"/>
</dbReference>
<dbReference type="SUPFAM" id="SSF48452">
    <property type="entry name" value="TPR-like"/>
    <property type="match status" value="2"/>
</dbReference>
<sequence>MGDSELQHVRSPEPLTITILRVRNLKGQRGDIVNTIVKVEFNDKVLGESPKVECTAEAPAEINYQTNINVTFEDPLSLDELCTKPVLCTVIEVLPKEKKQKEEKTLILGQCSVDLLPIIAGETKFKHTLTISAIPESPLEKLSSDMPKPELDIQLSVNEPILSETQLKDCNLMSITVESLYSPPDSWAASGSQFVYTAVLPVPLTAQKENPVVFTGGVLKPGVDKEPPSKFKKWAMPGNALSNAVYIPDKVISGDPVEDEDGDYRGKEDREHRLIAEQDKNRVLWNVERRSYLESSATKSFQDKIAKMRYWPVEIFRTGIPAAAKGKKENANSQEEDSISFHGVAYLNLAPLLYPGVKRIRGAYKISGYQEHELAEKTQRKGSLVDEAVRIANSILSRSGASPFPKTTKKEDAKPKEAKKPAVTRAADSSSEADGPTLNAESQQFLDNKSYLMVEIALHRPLVPRRQPEELAKRVAEYIPARPKFPKRTDGAKKSVEDFHNQVGVVANLILDEFRDQFGEIFTSGRAVNSPEAMEDRKQKLIYHLNTTGKYFAFKEQLKYAVVKIVREKYLKTSTIQDKDELQAFLSELYVYLIDQMHVGLGKVLNIEDQNPIPEPLTDSAQLKHFAREAEVNENFELAARYYQERIARDRNDPDHWLDYGTFNLYINDLTKAEECFKECVSIDQRHLYGLILYGVVCTMQDKHEAAETFFEAATTFEPKSILAWTILGLFYDGIGNEIGAEMALLEANKLNLAVAAAVAAATSAAAVLAKSAAELEAIVDVLPPDGTEKGAALDGSTESQAALAAGEAEITDSKPPDVVSKEGRISEVPSAKAAMSPINSMPGSEKQKVQKETLSRRSSAVRRSGKGGKSAENASRPGSVHVTRSSAATGHDETVVATEDAVPPREPTPVPSQSIFMQVVDFLLEVKAMPKHQMEEAEKSLQEALQFDHQNPDAWAILGHVKYLVGDSDTAKECYERTLAFIADASEMHSIYLRLASIYLQEGRIGELEEAEDALAEANILNNTDPELNLQDENLLDEIQRVQEQVGFGNPQL</sequence>
<feature type="region of interest" description="Disordered" evidence="3">
    <location>
        <begin position="790"/>
        <end position="911"/>
    </location>
</feature>
<dbReference type="GO" id="GO:0003341">
    <property type="term" value="P:cilium movement"/>
    <property type="evidence" value="ECO:0007669"/>
    <property type="project" value="TreeGrafter"/>
</dbReference>
<feature type="compositionally biased region" description="Basic and acidic residues" evidence="3">
    <location>
        <begin position="846"/>
        <end position="856"/>
    </location>
</feature>
<dbReference type="InterPro" id="IPR052628">
    <property type="entry name" value="CFAP70"/>
</dbReference>
<protein>
    <recommendedName>
        <fullName evidence="6">Cilia- and flagella-associated protein 70</fullName>
    </recommendedName>
</protein>
<dbReference type="Gene3D" id="1.25.40.10">
    <property type="entry name" value="Tetratricopeptide repeat domain"/>
    <property type="match status" value="2"/>
</dbReference>
<evidence type="ECO:0000256" key="3">
    <source>
        <dbReference type="SAM" id="MobiDB-lite"/>
    </source>
</evidence>
<dbReference type="InterPro" id="IPR019734">
    <property type="entry name" value="TPR_rpt"/>
</dbReference>
<keyword evidence="5" id="KW-1185">Reference proteome</keyword>
<accession>A0AAD9J6J6</accession>